<dbReference type="PANTHER" id="PTHR42928:SF5">
    <property type="entry name" value="BLR1237 PROTEIN"/>
    <property type="match status" value="1"/>
</dbReference>
<gene>
    <name evidence="3" type="ORF">CAL12_07425</name>
</gene>
<reference evidence="3 4" key="1">
    <citation type="submission" date="2017-05" db="EMBL/GenBank/DDBJ databases">
        <title>Complete and WGS of Bordetella genogroups.</title>
        <authorList>
            <person name="Spilker T."/>
            <person name="LiPuma J."/>
        </authorList>
    </citation>
    <scope>NUCLEOTIDE SEQUENCE [LARGE SCALE GENOMIC DNA]</scope>
    <source>
        <strain evidence="3 4">AU19157</strain>
    </source>
</reference>
<dbReference type="PIRSF" id="PIRSF017082">
    <property type="entry name" value="YflP"/>
    <property type="match status" value="1"/>
</dbReference>
<evidence type="ECO:0000313" key="3">
    <source>
        <dbReference type="EMBL" id="ARP80686.1"/>
    </source>
</evidence>
<dbReference type="RefSeq" id="WP_086063909.1">
    <property type="nucleotide sequence ID" value="NZ_CP021108.1"/>
</dbReference>
<dbReference type="AlphaFoldDB" id="A0A1W6YHW1"/>
<dbReference type="EMBL" id="CP021108">
    <property type="protein sequence ID" value="ARP80686.1"/>
    <property type="molecule type" value="Genomic_DNA"/>
</dbReference>
<keyword evidence="4" id="KW-1185">Reference proteome</keyword>
<comment type="similarity">
    <text evidence="1">Belongs to the UPF0065 (bug) family.</text>
</comment>
<name>A0A1W6YHW1_9BORD</name>
<evidence type="ECO:0000256" key="2">
    <source>
        <dbReference type="SAM" id="SignalP"/>
    </source>
</evidence>
<dbReference type="InterPro" id="IPR042100">
    <property type="entry name" value="Bug_dom1"/>
</dbReference>
<keyword evidence="2" id="KW-0732">Signal</keyword>
<protein>
    <submittedName>
        <fullName evidence="3">ABC transporter substrate-binding protein</fullName>
    </submittedName>
</protein>
<feature type="chain" id="PRO_5013003974" evidence="2">
    <location>
        <begin position="27"/>
        <end position="326"/>
    </location>
</feature>
<evidence type="ECO:0000256" key="1">
    <source>
        <dbReference type="ARBA" id="ARBA00006987"/>
    </source>
</evidence>
<dbReference type="SUPFAM" id="SSF53850">
    <property type="entry name" value="Periplasmic binding protein-like II"/>
    <property type="match status" value="1"/>
</dbReference>
<dbReference type="Proteomes" id="UP000194151">
    <property type="component" value="Chromosome"/>
</dbReference>
<dbReference type="PANTHER" id="PTHR42928">
    <property type="entry name" value="TRICARBOXYLATE-BINDING PROTEIN"/>
    <property type="match status" value="1"/>
</dbReference>
<evidence type="ECO:0000313" key="4">
    <source>
        <dbReference type="Proteomes" id="UP000194151"/>
    </source>
</evidence>
<dbReference type="InterPro" id="IPR005064">
    <property type="entry name" value="BUG"/>
</dbReference>
<dbReference type="OrthoDB" id="8805276at2"/>
<sequence>MTIIDKLCATLALGVAAALAAGHACAADYPVRATTIYVGFAAGGPTDVVARLLAEGLSRKLGQPFVVENRPGASGELAANLVKKAAPDGYTLMVGANGTLAILPVVKKGLGYEPLHDFTPIAPVARFPYYLVVSNQSRFRSYGDLIETGRKPAENLTFGSAGPGSANHLAGVWFSKAAGIASTHVPYKGDAAVLSDLIAGRVDFAFLAGSIVIPQVDSKNLRMLASASSSADIGLPGLPILGQGPLAGYSAEPWNGLLGPAGMPESVVRTLNAAVNEVMTSDSVAARLKAIDQYPFPGSAQAFADHIRTQTERTAEIVRKSNLTIE</sequence>
<feature type="signal peptide" evidence="2">
    <location>
        <begin position="1"/>
        <end position="26"/>
    </location>
</feature>
<dbReference type="STRING" id="1416806.CAL12_07425"/>
<dbReference type="Gene3D" id="3.40.190.10">
    <property type="entry name" value="Periplasmic binding protein-like II"/>
    <property type="match status" value="1"/>
</dbReference>
<dbReference type="Gene3D" id="3.40.190.150">
    <property type="entry name" value="Bordetella uptake gene, domain 1"/>
    <property type="match status" value="1"/>
</dbReference>
<dbReference type="KEGG" id="bgv:CAL12_07425"/>
<organism evidence="3 4">
    <name type="scientific">Bordetella genomosp. 8</name>
    <dbReference type="NCBI Taxonomy" id="1416806"/>
    <lineage>
        <taxon>Bacteria</taxon>
        <taxon>Pseudomonadati</taxon>
        <taxon>Pseudomonadota</taxon>
        <taxon>Betaproteobacteria</taxon>
        <taxon>Burkholderiales</taxon>
        <taxon>Alcaligenaceae</taxon>
        <taxon>Bordetella</taxon>
    </lineage>
</organism>
<dbReference type="CDD" id="cd07012">
    <property type="entry name" value="PBP2_Bug_TTT"/>
    <property type="match status" value="1"/>
</dbReference>
<proteinExistence type="inferred from homology"/>
<accession>A0A1W6YHW1</accession>
<dbReference type="Pfam" id="PF03401">
    <property type="entry name" value="TctC"/>
    <property type="match status" value="1"/>
</dbReference>